<proteinExistence type="predicted"/>
<protein>
    <recommendedName>
        <fullName evidence="3">C_GCAxxG_C_C family protein</fullName>
    </recommendedName>
</protein>
<dbReference type="Pfam" id="PF09719">
    <property type="entry name" value="C_GCAxxG_C_C"/>
    <property type="match status" value="1"/>
</dbReference>
<dbReference type="NCBIfam" id="TIGR01909">
    <property type="entry name" value="C_GCAxxG_C_C"/>
    <property type="match status" value="1"/>
</dbReference>
<dbReference type="Proteomes" id="UP000428260">
    <property type="component" value="Chromosome"/>
</dbReference>
<keyword evidence="2" id="KW-1185">Reference proteome</keyword>
<dbReference type="InterPro" id="IPR010181">
    <property type="entry name" value="CGCAxxGCC_motif"/>
</dbReference>
<gene>
    <name evidence="1" type="ORF">GM418_13340</name>
</gene>
<evidence type="ECO:0008006" key="3">
    <source>
        <dbReference type="Google" id="ProtNLM"/>
    </source>
</evidence>
<dbReference type="KEGG" id="mcos:GM418_13340"/>
<evidence type="ECO:0000313" key="2">
    <source>
        <dbReference type="Proteomes" id="UP000428260"/>
    </source>
</evidence>
<sequence length="142" mass="15290">MTKKADLVSGLYPKFNCAQATFVLFAPELELDEKVALKIASGFGGGMACAETCGAVTGSYMVIGMKHGHTTSDPTDKAITKSKVIRFNELFREKHGALTCKVLTGFDISTPEGANAALEAEVFQKKCPEFIKTACTILEENF</sequence>
<reference evidence="1 2" key="1">
    <citation type="submission" date="2019-11" db="EMBL/GenBank/DDBJ databases">
        <authorList>
            <person name="Zheng R.K."/>
            <person name="Sun C.M."/>
        </authorList>
    </citation>
    <scope>NUCLEOTIDE SEQUENCE [LARGE SCALE GENOMIC DNA]</scope>
    <source>
        <strain evidence="1 2">WC007</strain>
    </source>
</reference>
<dbReference type="AlphaFoldDB" id="A0A6I6JU73"/>
<accession>A0A6I6JU73</accession>
<name>A0A6I6JU73_9BACT</name>
<evidence type="ECO:0000313" key="1">
    <source>
        <dbReference type="EMBL" id="QGY44610.1"/>
    </source>
</evidence>
<dbReference type="EMBL" id="CP046401">
    <property type="protein sequence ID" value="QGY44610.1"/>
    <property type="molecule type" value="Genomic_DNA"/>
</dbReference>
<organism evidence="1 2">
    <name type="scientific">Maribellus comscasis</name>
    <dbReference type="NCBI Taxonomy" id="2681766"/>
    <lineage>
        <taxon>Bacteria</taxon>
        <taxon>Pseudomonadati</taxon>
        <taxon>Bacteroidota</taxon>
        <taxon>Bacteroidia</taxon>
        <taxon>Marinilabiliales</taxon>
        <taxon>Prolixibacteraceae</taxon>
        <taxon>Maribellus</taxon>
    </lineage>
</organism>
<dbReference type="RefSeq" id="WP_158867082.1">
    <property type="nucleotide sequence ID" value="NZ_CP046401.1"/>
</dbReference>